<dbReference type="RefSeq" id="WP_141198226.1">
    <property type="nucleotide sequence ID" value="NZ_CP041186.1"/>
</dbReference>
<feature type="chain" id="PRO_5030106423" evidence="2">
    <location>
        <begin position="28"/>
        <end position="307"/>
    </location>
</feature>
<dbReference type="AlphaFoldDB" id="A0A4Y6PTT1"/>
<protein>
    <submittedName>
        <fullName evidence="4">N-acetylmuramoyl-L-alanine amidase</fullName>
    </submittedName>
</protein>
<evidence type="ECO:0000256" key="1">
    <source>
        <dbReference type="ARBA" id="ARBA00022801"/>
    </source>
</evidence>
<proteinExistence type="predicted"/>
<feature type="domain" description="MurNAc-LAA" evidence="3">
    <location>
        <begin position="132"/>
        <end position="295"/>
    </location>
</feature>
<keyword evidence="1" id="KW-0378">Hydrolase</keyword>
<dbReference type="GO" id="GO:0009253">
    <property type="term" value="P:peptidoglycan catabolic process"/>
    <property type="evidence" value="ECO:0007669"/>
    <property type="project" value="InterPro"/>
</dbReference>
<dbReference type="Gene3D" id="3.40.630.40">
    <property type="entry name" value="Zn-dependent exopeptidases"/>
    <property type="match status" value="1"/>
</dbReference>
<sequence length="307" mass="33881">MSFIRSHTIVAILIFAAVLATAGTAAAFPPGTLTGIDLPTVLTLDDRARAFSFELDGKKAPKKSLQKVRTIVIDPGHGGENSGALGVAEIKEKYLTMALAYRLRDQIHRKYPDVKVILTRYWDKDMSLTERVHFANLMGADMFMSLHYNAAVHDRAVGYETYFLLASEATPGEEEKKGEPIATAKNVVSGIETPIGTKKDGVYNDALVELKRDLDRERQHKESGLLAETIQNNLAKKLESTNRGVKQANFGVLRGALMPAVVVEAGFLTHPKEGQKVVEKNHREKVVKALIKSVEDFDAKLVERSKK</sequence>
<evidence type="ECO:0000313" key="5">
    <source>
        <dbReference type="Proteomes" id="UP000315995"/>
    </source>
</evidence>
<dbReference type="GO" id="GO:0030288">
    <property type="term" value="C:outer membrane-bounded periplasmic space"/>
    <property type="evidence" value="ECO:0007669"/>
    <property type="project" value="TreeGrafter"/>
</dbReference>
<dbReference type="EMBL" id="CP041186">
    <property type="protein sequence ID" value="QDG51746.1"/>
    <property type="molecule type" value="Genomic_DNA"/>
</dbReference>
<dbReference type="InterPro" id="IPR002508">
    <property type="entry name" value="MurNAc-LAA_cat"/>
</dbReference>
<dbReference type="Pfam" id="PF01520">
    <property type="entry name" value="Amidase_3"/>
    <property type="match status" value="1"/>
</dbReference>
<dbReference type="PANTHER" id="PTHR30404:SF0">
    <property type="entry name" value="N-ACETYLMURAMOYL-L-ALANINE AMIDASE AMIC"/>
    <property type="match status" value="1"/>
</dbReference>
<reference evidence="4 5" key="1">
    <citation type="submission" date="2019-06" db="EMBL/GenBank/DDBJ databases">
        <title>Persicimonas caeni gen. nov., sp. nov., a predatory bacterium isolated from solar saltern.</title>
        <authorList>
            <person name="Wang S."/>
        </authorList>
    </citation>
    <scope>NUCLEOTIDE SEQUENCE [LARGE SCALE GENOMIC DNA]</scope>
    <source>
        <strain evidence="4 5">YN101</strain>
    </source>
</reference>
<dbReference type="InterPro" id="IPR050695">
    <property type="entry name" value="N-acetylmuramoyl_amidase_3"/>
</dbReference>
<dbReference type="PANTHER" id="PTHR30404">
    <property type="entry name" value="N-ACETYLMURAMOYL-L-ALANINE AMIDASE"/>
    <property type="match status" value="1"/>
</dbReference>
<accession>A0A5B8Y6Z7</accession>
<keyword evidence="2" id="KW-0732">Signal</keyword>
<dbReference type="SMART" id="SM00646">
    <property type="entry name" value="Ami_3"/>
    <property type="match status" value="1"/>
</dbReference>
<evidence type="ECO:0000256" key="2">
    <source>
        <dbReference type="SAM" id="SignalP"/>
    </source>
</evidence>
<evidence type="ECO:0000313" key="4">
    <source>
        <dbReference type="EMBL" id="QDG51746.1"/>
    </source>
</evidence>
<gene>
    <name evidence="4" type="ORF">FIV42_13605</name>
</gene>
<dbReference type="GO" id="GO:0008745">
    <property type="term" value="F:N-acetylmuramoyl-L-alanine amidase activity"/>
    <property type="evidence" value="ECO:0007669"/>
    <property type="project" value="InterPro"/>
</dbReference>
<dbReference type="SUPFAM" id="SSF53187">
    <property type="entry name" value="Zn-dependent exopeptidases"/>
    <property type="match status" value="1"/>
</dbReference>
<dbReference type="Proteomes" id="UP000315995">
    <property type="component" value="Chromosome"/>
</dbReference>
<organism evidence="4 5">
    <name type="scientific">Persicimonas caeni</name>
    <dbReference type="NCBI Taxonomy" id="2292766"/>
    <lineage>
        <taxon>Bacteria</taxon>
        <taxon>Deltaproteobacteria</taxon>
        <taxon>Bradymonadales</taxon>
        <taxon>Bradymonadaceae</taxon>
        <taxon>Persicimonas</taxon>
    </lineage>
</organism>
<accession>A0A4Y6PTT1</accession>
<keyword evidence="5" id="KW-1185">Reference proteome</keyword>
<dbReference type="OrthoDB" id="9806267at2"/>
<feature type="signal peptide" evidence="2">
    <location>
        <begin position="1"/>
        <end position="27"/>
    </location>
</feature>
<dbReference type="CDD" id="cd02696">
    <property type="entry name" value="MurNAc-LAA"/>
    <property type="match status" value="1"/>
</dbReference>
<name>A0A4Y6PTT1_PERCE</name>
<evidence type="ECO:0000259" key="3">
    <source>
        <dbReference type="SMART" id="SM00646"/>
    </source>
</evidence>